<keyword evidence="2" id="KW-0732">Signal</keyword>
<dbReference type="STRING" id="7217.B3MFK6"/>
<reference evidence="3 4" key="1">
    <citation type="journal article" date="2007" name="Nature">
        <title>Evolution of genes and genomes on the Drosophila phylogeny.</title>
        <authorList>
            <consortium name="Drosophila 12 Genomes Consortium"/>
            <person name="Clark A.G."/>
            <person name="Eisen M.B."/>
            <person name="Smith D.R."/>
            <person name="Bergman C.M."/>
            <person name="Oliver B."/>
            <person name="Markow T.A."/>
            <person name="Kaufman T.C."/>
            <person name="Kellis M."/>
            <person name="Gelbart W."/>
            <person name="Iyer V.N."/>
            <person name="Pollard D.A."/>
            <person name="Sackton T.B."/>
            <person name="Larracuente A.M."/>
            <person name="Singh N.D."/>
            <person name="Abad J.P."/>
            <person name="Abt D.N."/>
            <person name="Adryan B."/>
            <person name="Aguade M."/>
            <person name="Akashi H."/>
            <person name="Anderson W.W."/>
            <person name="Aquadro C.F."/>
            <person name="Ardell D.H."/>
            <person name="Arguello R."/>
            <person name="Artieri C.G."/>
            <person name="Barbash D.A."/>
            <person name="Barker D."/>
            <person name="Barsanti P."/>
            <person name="Batterham P."/>
            <person name="Batzoglou S."/>
            <person name="Begun D."/>
            <person name="Bhutkar A."/>
            <person name="Blanco E."/>
            <person name="Bosak S.A."/>
            <person name="Bradley R.K."/>
            <person name="Brand A.D."/>
            <person name="Brent M.R."/>
            <person name="Brooks A.N."/>
            <person name="Brown R.H."/>
            <person name="Butlin R.K."/>
            <person name="Caggese C."/>
            <person name="Calvi B.R."/>
            <person name="Bernardo de Carvalho A."/>
            <person name="Caspi A."/>
            <person name="Castrezana S."/>
            <person name="Celniker S.E."/>
            <person name="Chang J.L."/>
            <person name="Chapple C."/>
            <person name="Chatterji S."/>
            <person name="Chinwalla A."/>
            <person name="Civetta A."/>
            <person name="Clifton S.W."/>
            <person name="Comeron J.M."/>
            <person name="Costello J.C."/>
            <person name="Coyne J.A."/>
            <person name="Daub J."/>
            <person name="David R.G."/>
            <person name="Delcher A.L."/>
            <person name="Delehaunty K."/>
            <person name="Do C.B."/>
            <person name="Ebling H."/>
            <person name="Edwards K."/>
            <person name="Eickbush T."/>
            <person name="Evans J.D."/>
            <person name="Filipski A."/>
            <person name="Findeiss S."/>
            <person name="Freyhult E."/>
            <person name="Fulton L."/>
            <person name="Fulton R."/>
            <person name="Garcia A.C."/>
            <person name="Gardiner A."/>
            <person name="Garfield D.A."/>
            <person name="Garvin B.E."/>
            <person name="Gibson G."/>
            <person name="Gilbert D."/>
            <person name="Gnerre S."/>
            <person name="Godfrey J."/>
            <person name="Good R."/>
            <person name="Gotea V."/>
            <person name="Gravely B."/>
            <person name="Greenberg A.J."/>
            <person name="Griffiths-Jones S."/>
            <person name="Gross S."/>
            <person name="Guigo R."/>
            <person name="Gustafson E.A."/>
            <person name="Haerty W."/>
            <person name="Hahn M.W."/>
            <person name="Halligan D.L."/>
            <person name="Halpern A.L."/>
            <person name="Halter G.M."/>
            <person name="Han M.V."/>
            <person name="Heger A."/>
            <person name="Hillier L."/>
            <person name="Hinrichs A.S."/>
            <person name="Holmes I."/>
            <person name="Hoskins R.A."/>
            <person name="Hubisz M.J."/>
            <person name="Hultmark D."/>
            <person name="Huntley M.A."/>
            <person name="Jaffe D.B."/>
            <person name="Jagadeeshan S."/>
            <person name="Jeck W.R."/>
            <person name="Johnson J."/>
            <person name="Jones C.D."/>
            <person name="Jordan W.C."/>
            <person name="Karpen G.H."/>
            <person name="Kataoka E."/>
            <person name="Keightley P.D."/>
            <person name="Kheradpour P."/>
            <person name="Kirkness E.F."/>
            <person name="Koerich L.B."/>
            <person name="Kristiansen K."/>
            <person name="Kudrna D."/>
            <person name="Kulathinal R.J."/>
            <person name="Kumar S."/>
            <person name="Kwok R."/>
            <person name="Lander E."/>
            <person name="Langley C.H."/>
            <person name="Lapoint R."/>
            <person name="Lazzaro B.P."/>
            <person name="Lee S.J."/>
            <person name="Levesque L."/>
            <person name="Li R."/>
            <person name="Lin C.F."/>
            <person name="Lin M.F."/>
            <person name="Lindblad-Toh K."/>
            <person name="Llopart A."/>
            <person name="Long M."/>
            <person name="Low L."/>
            <person name="Lozovsky E."/>
            <person name="Lu J."/>
            <person name="Luo M."/>
            <person name="Machado C.A."/>
            <person name="Makalowski W."/>
            <person name="Marzo M."/>
            <person name="Matsuda M."/>
            <person name="Matzkin L."/>
            <person name="McAllister B."/>
            <person name="McBride C.S."/>
            <person name="McKernan B."/>
            <person name="McKernan K."/>
            <person name="Mendez-Lago M."/>
            <person name="Minx P."/>
            <person name="Mollenhauer M.U."/>
            <person name="Montooth K."/>
            <person name="Mount S.M."/>
            <person name="Mu X."/>
            <person name="Myers E."/>
            <person name="Negre B."/>
            <person name="Newfeld S."/>
            <person name="Nielsen R."/>
            <person name="Noor M.A."/>
            <person name="O'Grady P."/>
            <person name="Pachter L."/>
            <person name="Papaceit M."/>
            <person name="Parisi M.J."/>
            <person name="Parisi M."/>
            <person name="Parts L."/>
            <person name="Pedersen J.S."/>
            <person name="Pesole G."/>
            <person name="Phillippy A.M."/>
            <person name="Ponting C.P."/>
            <person name="Pop M."/>
            <person name="Porcelli D."/>
            <person name="Powell J.R."/>
            <person name="Prohaska S."/>
            <person name="Pruitt K."/>
            <person name="Puig M."/>
            <person name="Quesneville H."/>
            <person name="Ram K.R."/>
            <person name="Rand D."/>
            <person name="Rasmussen M.D."/>
            <person name="Reed L.K."/>
            <person name="Reenan R."/>
            <person name="Reily A."/>
            <person name="Remington K.A."/>
            <person name="Rieger T.T."/>
            <person name="Ritchie M.G."/>
            <person name="Robin C."/>
            <person name="Rogers Y.H."/>
            <person name="Rohde C."/>
            <person name="Rozas J."/>
            <person name="Rubenfield M.J."/>
            <person name="Ruiz A."/>
            <person name="Russo S."/>
            <person name="Salzberg S.L."/>
            <person name="Sanchez-Gracia A."/>
            <person name="Saranga D.J."/>
            <person name="Sato H."/>
            <person name="Schaeffer S.W."/>
            <person name="Schatz M.C."/>
            <person name="Schlenke T."/>
            <person name="Schwartz R."/>
            <person name="Segarra C."/>
            <person name="Singh R.S."/>
            <person name="Sirot L."/>
            <person name="Sirota M."/>
            <person name="Sisneros N.B."/>
            <person name="Smith C.D."/>
            <person name="Smith T.F."/>
            <person name="Spieth J."/>
            <person name="Stage D.E."/>
            <person name="Stark A."/>
            <person name="Stephan W."/>
            <person name="Strausberg R.L."/>
            <person name="Strempel S."/>
            <person name="Sturgill D."/>
            <person name="Sutton G."/>
            <person name="Sutton G.G."/>
            <person name="Tao W."/>
            <person name="Teichmann S."/>
            <person name="Tobari Y.N."/>
            <person name="Tomimura Y."/>
            <person name="Tsolas J.M."/>
            <person name="Valente V.L."/>
            <person name="Venter E."/>
            <person name="Venter J.C."/>
            <person name="Vicario S."/>
            <person name="Vieira F.G."/>
            <person name="Vilella A.J."/>
            <person name="Villasante A."/>
            <person name="Walenz B."/>
            <person name="Wang J."/>
            <person name="Wasserman M."/>
            <person name="Watts T."/>
            <person name="Wilson D."/>
            <person name="Wilson R.K."/>
            <person name="Wing R.A."/>
            <person name="Wolfner M.F."/>
            <person name="Wong A."/>
            <person name="Wong G.K."/>
            <person name="Wu C.I."/>
            <person name="Wu G."/>
            <person name="Yamamoto D."/>
            <person name="Yang H.P."/>
            <person name="Yang S.P."/>
            <person name="Yorke J.A."/>
            <person name="Yoshida K."/>
            <person name="Zdobnov E."/>
            <person name="Zhang P."/>
            <person name="Zhang Y."/>
            <person name="Zimin A.V."/>
            <person name="Baldwin J."/>
            <person name="Abdouelleil A."/>
            <person name="Abdulkadir J."/>
            <person name="Abebe A."/>
            <person name="Abera B."/>
            <person name="Abreu J."/>
            <person name="Acer S.C."/>
            <person name="Aftuck L."/>
            <person name="Alexander A."/>
            <person name="An P."/>
            <person name="Anderson E."/>
            <person name="Anderson S."/>
            <person name="Arachi H."/>
            <person name="Azer M."/>
            <person name="Bachantsang P."/>
            <person name="Barry A."/>
            <person name="Bayul T."/>
            <person name="Berlin A."/>
            <person name="Bessette D."/>
            <person name="Bloom T."/>
            <person name="Blye J."/>
            <person name="Boguslavskiy L."/>
            <person name="Bonnet C."/>
            <person name="Boukhgalter B."/>
            <person name="Bourzgui I."/>
            <person name="Brown A."/>
            <person name="Cahill P."/>
            <person name="Channer S."/>
            <person name="Cheshatsang Y."/>
            <person name="Chuda L."/>
            <person name="Citroen M."/>
            <person name="Collymore A."/>
            <person name="Cooke P."/>
            <person name="Costello M."/>
            <person name="D'Aco K."/>
            <person name="Daza R."/>
            <person name="De Haan G."/>
            <person name="DeGray S."/>
            <person name="DeMaso C."/>
            <person name="Dhargay N."/>
            <person name="Dooley K."/>
            <person name="Dooley E."/>
            <person name="Doricent M."/>
            <person name="Dorje P."/>
            <person name="Dorjee K."/>
            <person name="Dupes A."/>
            <person name="Elong R."/>
            <person name="Falk J."/>
            <person name="Farina A."/>
            <person name="Faro S."/>
            <person name="Ferguson D."/>
            <person name="Fisher S."/>
            <person name="Foley C.D."/>
            <person name="Franke A."/>
            <person name="Friedrich D."/>
            <person name="Gadbois L."/>
            <person name="Gearin G."/>
            <person name="Gearin C.R."/>
            <person name="Giannoukos G."/>
            <person name="Goode T."/>
            <person name="Graham J."/>
            <person name="Grandbois E."/>
            <person name="Grewal S."/>
            <person name="Gyaltsen K."/>
            <person name="Hafez N."/>
            <person name="Hagos B."/>
            <person name="Hall J."/>
            <person name="Henson C."/>
            <person name="Hollinger A."/>
            <person name="Honan T."/>
            <person name="Huard M.D."/>
            <person name="Hughes L."/>
            <person name="Hurhula B."/>
            <person name="Husby M.E."/>
            <person name="Kamat A."/>
            <person name="Kanga B."/>
            <person name="Kashin S."/>
            <person name="Khazanovich D."/>
            <person name="Kisner P."/>
            <person name="Lance K."/>
            <person name="Lara M."/>
            <person name="Lee W."/>
            <person name="Lennon N."/>
            <person name="Letendre F."/>
            <person name="LeVine R."/>
            <person name="Lipovsky A."/>
            <person name="Liu X."/>
            <person name="Liu J."/>
            <person name="Liu S."/>
            <person name="Lokyitsang T."/>
            <person name="Lokyitsang Y."/>
            <person name="Lubonja R."/>
            <person name="Lui A."/>
            <person name="MacDonald P."/>
            <person name="Magnisalis V."/>
            <person name="Maru K."/>
            <person name="Matthews C."/>
            <person name="McCusker W."/>
            <person name="McDonough S."/>
            <person name="Mehta T."/>
            <person name="Meldrim J."/>
            <person name="Meneus L."/>
            <person name="Mihai O."/>
            <person name="Mihalev A."/>
            <person name="Mihova T."/>
            <person name="Mittelman R."/>
            <person name="Mlenga V."/>
            <person name="Montmayeur A."/>
            <person name="Mulrain L."/>
            <person name="Navidi A."/>
            <person name="Naylor J."/>
            <person name="Negash T."/>
            <person name="Nguyen T."/>
            <person name="Nguyen N."/>
            <person name="Nicol R."/>
            <person name="Norbu C."/>
            <person name="Norbu N."/>
            <person name="Novod N."/>
            <person name="O'Neill B."/>
            <person name="Osman S."/>
            <person name="Markiewicz E."/>
            <person name="Oyono O.L."/>
            <person name="Patti C."/>
            <person name="Phunkhang P."/>
            <person name="Pierre F."/>
            <person name="Priest M."/>
            <person name="Raghuraman S."/>
            <person name="Rege F."/>
            <person name="Reyes R."/>
            <person name="Rise C."/>
            <person name="Rogov P."/>
            <person name="Ross K."/>
            <person name="Ryan E."/>
            <person name="Settipalli S."/>
            <person name="Shea T."/>
            <person name="Sherpa N."/>
            <person name="Shi L."/>
            <person name="Shih D."/>
            <person name="Sparrow T."/>
            <person name="Spaulding J."/>
            <person name="Stalker J."/>
            <person name="Stange-Thomann N."/>
            <person name="Stavropoulos S."/>
            <person name="Stone C."/>
            <person name="Strader C."/>
            <person name="Tesfaye S."/>
            <person name="Thomson T."/>
            <person name="Thoulutsang Y."/>
            <person name="Thoulutsang D."/>
            <person name="Topham K."/>
            <person name="Topping I."/>
            <person name="Tsamla T."/>
            <person name="Vassiliev H."/>
            <person name="Vo A."/>
            <person name="Wangchuk T."/>
            <person name="Wangdi T."/>
            <person name="Weiand M."/>
            <person name="Wilkinson J."/>
            <person name="Wilson A."/>
            <person name="Yadav S."/>
            <person name="Young G."/>
            <person name="Yu Q."/>
            <person name="Zembek L."/>
            <person name="Zhong D."/>
            <person name="Zimmer A."/>
            <person name="Zwirko Z."/>
            <person name="Jaffe D.B."/>
            <person name="Alvarez P."/>
            <person name="Brockman W."/>
            <person name="Butler J."/>
            <person name="Chin C."/>
            <person name="Gnerre S."/>
            <person name="Grabherr M."/>
            <person name="Kleber M."/>
            <person name="Mauceli E."/>
            <person name="MacCallum I."/>
        </authorList>
    </citation>
    <scope>NUCLEOTIDE SEQUENCE [LARGE SCALE GENOMIC DNA]</scope>
    <source>
        <strain evidence="4">Tucson 14024-0371.13</strain>
    </source>
</reference>
<dbReference type="OMA" id="SEWPQQV"/>
<dbReference type="InParanoid" id="B3MFK6"/>
<dbReference type="HOGENOM" id="CLU_204144_0_0_1"/>
<evidence type="ECO:0000256" key="1">
    <source>
        <dbReference type="SAM" id="MobiDB-lite"/>
    </source>
</evidence>
<feature type="region of interest" description="Disordered" evidence="1">
    <location>
        <begin position="25"/>
        <end position="62"/>
    </location>
</feature>
<dbReference type="EMBL" id="CH902619">
    <property type="protein sequence ID" value="EDV36691.1"/>
    <property type="molecule type" value="Genomic_DNA"/>
</dbReference>
<dbReference type="GeneID" id="6495928"/>
<feature type="signal peptide" evidence="2">
    <location>
        <begin position="1"/>
        <end position="19"/>
    </location>
</feature>
<accession>B3MFK6</accession>
<organism evidence="3 4">
    <name type="scientific">Drosophila ananassae</name>
    <name type="common">Fruit fly</name>
    <dbReference type="NCBI Taxonomy" id="7217"/>
    <lineage>
        <taxon>Eukaryota</taxon>
        <taxon>Metazoa</taxon>
        <taxon>Ecdysozoa</taxon>
        <taxon>Arthropoda</taxon>
        <taxon>Hexapoda</taxon>
        <taxon>Insecta</taxon>
        <taxon>Pterygota</taxon>
        <taxon>Neoptera</taxon>
        <taxon>Endopterygota</taxon>
        <taxon>Diptera</taxon>
        <taxon>Brachycera</taxon>
        <taxon>Muscomorpha</taxon>
        <taxon>Ephydroidea</taxon>
        <taxon>Drosophilidae</taxon>
        <taxon>Drosophila</taxon>
        <taxon>Sophophora</taxon>
    </lineage>
</organism>
<evidence type="ECO:0000313" key="4">
    <source>
        <dbReference type="Proteomes" id="UP000007801"/>
    </source>
</evidence>
<proteinExistence type="predicted"/>
<feature type="compositionally biased region" description="Gly residues" evidence="1">
    <location>
        <begin position="39"/>
        <end position="54"/>
    </location>
</feature>
<feature type="chain" id="PRO_5002790238" evidence="2">
    <location>
        <begin position="20"/>
        <end position="62"/>
    </location>
</feature>
<dbReference type="Proteomes" id="UP000007801">
    <property type="component" value="Unassembled WGS sequence"/>
</dbReference>
<dbReference type="KEGG" id="dan:6495928"/>
<evidence type="ECO:0000313" key="3">
    <source>
        <dbReference type="EMBL" id="EDV36691.1"/>
    </source>
</evidence>
<sequence>MKLFAFFGLVLLILAVGLAQLPQQVAGHGQNTPPPPPGHGNGNGNQQGGQGQNGQNGQNNNN</sequence>
<evidence type="ECO:0000256" key="2">
    <source>
        <dbReference type="SAM" id="SignalP"/>
    </source>
</evidence>
<protein>
    <submittedName>
        <fullName evidence="3">Uncharacterized protein</fullName>
    </submittedName>
</protein>
<gene>
    <name evidence="3" type="primary">Dana\GF13085</name>
    <name evidence="3" type="synonym">dana_GLEANR_13100</name>
    <name evidence="3" type="ORF">GF13085</name>
</gene>
<dbReference type="AlphaFoldDB" id="B3MFK6"/>
<name>B3MFK6_DROAN</name>
<keyword evidence="4" id="KW-1185">Reference proteome</keyword>